<dbReference type="InterPro" id="IPR038377">
    <property type="entry name" value="Na/Glc_symporter_sf"/>
</dbReference>
<evidence type="ECO:0000313" key="12">
    <source>
        <dbReference type="EMBL" id="GAG23197.1"/>
    </source>
</evidence>
<evidence type="ECO:0000256" key="6">
    <source>
        <dbReference type="ARBA" id="ARBA00022989"/>
    </source>
</evidence>
<comment type="caution">
    <text evidence="12">The sequence shown here is derived from an EMBL/GenBank/DDBJ whole genome shotgun (WGS) entry which is preliminary data.</text>
</comment>
<name>X0WIZ5_9ZZZZ</name>
<feature type="transmembrane region" description="Helical" evidence="11">
    <location>
        <begin position="217"/>
        <end position="238"/>
    </location>
</feature>
<evidence type="ECO:0000256" key="10">
    <source>
        <dbReference type="ARBA" id="ARBA00023201"/>
    </source>
</evidence>
<evidence type="ECO:0000256" key="7">
    <source>
        <dbReference type="ARBA" id="ARBA00023053"/>
    </source>
</evidence>
<reference evidence="12" key="1">
    <citation type="journal article" date="2014" name="Front. Microbiol.">
        <title>High frequency of phylogenetically diverse reductive dehalogenase-homologous genes in deep subseafloor sedimentary metagenomes.</title>
        <authorList>
            <person name="Kawai M."/>
            <person name="Futagami T."/>
            <person name="Toyoda A."/>
            <person name="Takaki Y."/>
            <person name="Nishi S."/>
            <person name="Hori S."/>
            <person name="Arai W."/>
            <person name="Tsubouchi T."/>
            <person name="Morono Y."/>
            <person name="Uchiyama I."/>
            <person name="Ito T."/>
            <person name="Fujiyama A."/>
            <person name="Inagaki F."/>
            <person name="Takami H."/>
        </authorList>
    </citation>
    <scope>NUCLEOTIDE SEQUENCE</scope>
    <source>
        <strain evidence="12">Expedition CK06-06</strain>
    </source>
</reference>
<dbReference type="GO" id="GO:0006814">
    <property type="term" value="P:sodium ion transport"/>
    <property type="evidence" value="ECO:0007669"/>
    <property type="project" value="UniProtKB-KW"/>
</dbReference>
<comment type="similarity">
    <text evidence="2">Belongs to the sodium:solute symporter (SSF) (TC 2.A.21) family.</text>
</comment>
<dbReference type="Gene3D" id="1.20.1730.10">
    <property type="entry name" value="Sodium/glucose cotransporter"/>
    <property type="match status" value="1"/>
</dbReference>
<keyword evidence="8" id="KW-0406">Ion transport</keyword>
<feature type="transmembrane region" description="Helical" evidence="11">
    <location>
        <begin position="12"/>
        <end position="36"/>
    </location>
</feature>
<sequence length="263" mass="28619">IVYTLLGGIEAVIWTDLVQTVVLIGGALVAAVFVLFKMPEGPGQVFSMAWEKGKFGLGDFGPGLFEKTFWVVLLFGLFENLKNFGIDQSYIQRYAAARSEREAKKAVWLGALAYLPISAVLFFVGTALWAYYTARPGLLVEMREALQAADEADHVFPFFIVTELPVGLTGLLIAGIFAAGMSTIDSGLNCSATLTLSDFYRRYFRRDADEKRSMRCLRVSTVVWGALAIGVALAMIGVKSALDVWWNVSSAFGGGILGLFLLG</sequence>
<keyword evidence="10" id="KW-0739">Sodium transport</keyword>
<evidence type="ECO:0000256" key="1">
    <source>
        <dbReference type="ARBA" id="ARBA00004651"/>
    </source>
</evidence>
<proteinExistence type="inferred from homology"/>
<dbReference type="Pfam" id="PF00474">
    <property type="entry name" value="SSF"/>
    <property type="match status" value="1"/>
</dbReference>
<dbReference type="GO" id="GO:0015293">
    <property type="term" value="F:symporter activity"/>
    <property type="evidence" value="ECO:0007669"/>
    <property type="project" value="TreeGrafter"/>
</dbReference>
<evidence type="ECO:0000256" key="5">
    <source>
        <dbReference type="ARBA" id="ARBA00022692"/>
    </source>
</evidence>
<keyword evidence="5 11" id="KW-0812">Transmembrane</keyword>
<keyword evidence="4" id="KW-1003">Cell membrane</keyword>
<feature type="non-terminal residue" evidence="12">
    <location>
        <position position="263"/>
    </location>
</feature>
<dbReference type="AlphaFoldDB" id="X0WIZ5"/>
<protein>
    <recommendedName>
        <fullName evidence="13">Sodium/solute symporter</fullName>
    </recommendedName>
</protein>
<comment type="subcellular location">
    <subcellularLocation>
        <location evidence="1">Cell membrane</location>
        <topology evidence="1">Multi-pass membrane protein</topology>
    </subcellularLocation>
</comment>
<evidence type="ECO:0000256" key="8">
    <source>
        <dbReference type="ARBA" id="ARBA00023065"/>
    </source>
</evidence>
<organism evidence="12">
    <name type="scientific">marine sediment metagenome</name>
    <dbReference type="NCBI Taxonomy" id="412755"/>
    <lineage>
        <taxon>unclassified sequences</taxon>
        <taxon>metagenomes</taxon>
        <taxon>ecological metagenomes</taxon>
    </lineage>
</organism>
<keyword evidence="3" id="KW-0813">Transport</keyword>
<dbReference type="GO" id="GO:0005886">
    <property type="term" value="C:plasma membrane"/>
    <property type="evidence" value="ECO:0007669"/>
    <property type="project" value="UniProtKB-SubCell"/>
</dbReference>
<evidence type="ECO:0000256" key="9">
    <source>
        <dbReference type="ARBA" id="ARBA00023136"/>
    </source>
</evidence>
<dbReference type="PANTHER" id="PTHR42985:SF32">
    <property type="entry name" value="SODIUM IODIDE SYMPORTER"/>
    <property type="match status" value="1"/>
</dbReference>
<keyword evidence="6 11" id="KW-1133">Transmembrane helix</keyword>
<dbReference type="InterPro" id="IPR051163">
    <property type="entry name" value="Sodium:Solute_Symporter_SSF"/>
</dbReference>
<dbReference type="PANTHER" id="PTHR42985">
    <property type="entry name" value="SODIUM-COUPLED MONOCARBOXYLATE TRANSPORTER"/>
    <property type="match status" value="1"/>
</dbReference>
<dbReference type="InterPro" id="IPR001734">
    <property type="entry name" value="Na/solute_symporter"/>
</dbReference>
<evidence type="ECO:0000256" key="11">
    <source>
        <dbReference type="SAM" id="Phobius"/>
    </source>
</evidence>
<keyword evidence="7" id="KW-0915">Sodium</keyword>
<evidence type="ECO:0000256" key="2">
    <source>
        <dbReference type="ARBA" id="ARBA00006434"/>
    </source>
</evidence>
<feature type="non-terminal residue" evidence="12">
    <location>
        <position position="1"/>
    </location>
</feature>
<evidence type="ECO:0000256" key="3">
    <source>
        <dbReference type="ARBA" id="ARBA00022448"/>
    </source>
</evidence>
<evidence type="ECO:0000256" key="4">
    <source>
        <dbReference type="ARBA" id="ARBA00022475"/>
    </source>
</evidence>
<gene>
    <name evidence="12" type="ORF">S01H1_47652</name>
</gene>
<accession>X0WIZ5</accession>
<feature type="transmembrane region" description="Helical" evidence="11">
    <location>
        <begin position="106"/>
        <end position="132"/>
    </location>
</feature>
<dbReference type="EMBL" id="BARS01030556">
    <property type="protein sequence ID" value="GAG23197.1"/>
    <property type="molecule type" value="Genomic_DNA"/>
</dbReference>
<dbReference type="PROSITE" id="PS50283">
    <property type="entry name" value="NA_SOLUT_SYMP_3"/>
    <property type="match status" value="1"/>
</dbReference>
<keyword evidence="9 11" id="KW-0472">Membrane</keyword>
<feature type="transmembrane region" description="Helical" evidence="11">
    <location>
        <begin position="244"/>
        <end position="262"/>
    </location>
</feature>
<evidence type="ECO:0008006" key="13">
    <source>
        <dbReference type="Google" id="ProtNLM"/>
    </source>
</evidence>